<evidence type="ECO:0000313" key="3">
    <source>
        <dbReference type="RefSeq" id="XP_013389911.1"/>
    </source>
</evidence>
<reference evidence="3" key="1">
    <citation type="submission" date="2025-08" db="UniProtKB">
        <authorList>
            <consortium name="RefSeq"/>
        </authorList>
    </citation>
    <scope>IDENTIFICATION</scope>
    <source>
        <tissue evidence="3">Gonads</tissue>
    </source>
</reference>
<gene>
    <name evidence="3" type="primary">LOC106158461</name>
</gene>
<evidence type="ECO:0000256" key="1">
    <source>
        <dbReference type="SAM" id="Coils"/>
    </source>
</evidence>
<evidence type="ECO:0000313" key="2">
    <source>
        <dbReference type="Proteomes" id="UP000085678"/>
    </source>
</evidence>
<dbReference type="InParanoid" id="A0A1S3HWI4"/>
<dbReference type="GeneID" id="106158461"/>
<dbReference type="OMA" id="MQMAESY"/>
<protein>
    <submittedName>
        <fullName evidence="3">Uncharacterized protein LOC106158461</fullName>
    </submittedName>
</protein>
<feature type="coiled-coil region" evidence="1">
    <location>
        <begin position="110"/>
        <end position="166"/>
    </location>
</feature>
<name>A0A1S3HWI4_LINAN</name>
<keyword evidence="2" id="KW-1185">Reference proteome</keyword>
<keyword evidence="1" id="KW-0175">Coiled coil</keyword>
<dbReference type="AlphaFoldDB" id="A0A1S3HWI4"/>
<accession>A0A1S3HWI4</accession>
<organism evidence="2 3">
    <name type="scientific">Lingula anatina</name>
    <name type="common">Brachiopod</name>
    <name type="synonym">Lingula unguis</name>
    <dbReference type="NCBI Taxonomy" id="7574"/>
    <lineage>
        <taxon>Eukaryota</taxon>
        <taxon>Metazoa</taxon>
        <taxon>Spiralia</taxon>
        <taxon>Lophotrochozoa</taxon>
        <taxon>Brachiopoda</taxon>
        <taxon>Linguliformea</taxon>
        <taxon>Lingulata</taxon>
        <taxon>Lingulida</taxon>
        <taxon>Linguloidea</taxon>
        <taxon>Lingulidae</taxon>
        <taxon>Lingula</taxon>
    </lineage>
</organism>
<dbReference type="Proteomes" id="UP000085678">
    <property type="component" value="Unplaced"/>
</dbReference>
<proteinExistence type="predicted"/>
<dbReference type="RefSeq" id="XP_013389911.1">
    <property type="nucleotide sequence ID" value="XM_013534457.1"/>
</dbReference>
<dbReference type="OrthoDB" id="7659889at2759"/>
<dbReference type="KEGG" id="lak:106158461"/>
<sequence length="178" mass="20635">MTSSKSKKVWIQLRRFDLEDEEHSQKIDKLNSVYLADDMDSDFVKIVIREAFGLFDTGVVMKLRNHRGSLIPINSALQPNSKSVPYVLEIFRVYQNIKPLPRSIRMPGAHESVRKSLNSILQRIENVENATPELKQKRDAKLAAELEDLDRKLVFLNKRLDEASGVSWKGMFKKHPMW</sequence>